<feature type="domain" description="NADP-dependent oxidoreductase" evidence="2">
    <location>
        <begin position="21"/>
        <end position="316"/>
    </location>
</feature>
<dbReference type="InterPro" id="IPR036812">
    <property type="entry name" value="NAD(P)_OxRdtase_dom_sf"/>
</dbReference>
<dbReference type="Gene3D" id="3.20.20.100">
    <property type="entry name" value="NADP-dependent oxidoreductase domain"/>
    <property type="match status" value="1"/>
</dbReference>
<dbReference type="EMBL" id="BRPK01000008">
    <property type="protein sequence ID" value="GLB40529.1"/>
    <property type="molecule type" value="Genomic_DNA"/>
</dbReference>
<dbReference type="SUPFAM" id="SSF51430">
    <property type="entry name" value="NAD(P)-linked oxidoreductase"/>
    <property type="match status" value="1"/>
</dbReference>
<dbReference type="InterPro" id="IPR023210">
    <property type="entry name" value="NADP_OxRdtase_dom"/>
</dbReference>
<name>A0A9P3PS58_LYOSH</name>
<dbReference type="InterPro" id="IPR020471">
    <property type="entry name" value="AKR"/>
</dbReference>
<dbReference type="OrthoDB" id="37537at2759"/>
<organism evidence="3 4">
    <name type="scientific">Lyophyllum shimeji</name>
    <name type="common">Hon-shimeji</name>
    <name type="synonym">Tricholoma shimeji</name>
    <dbReference type="NCBI Taxonomy" id="47721"/>
    <lineage>
        <taxon>Eukaryota</taxon>
        <taxon>Fungi</taxon>
        <taxon>Dikarya</taxon>
        <taxon>Basidiomycota</taxon>
        <taxon>Agaricomycotina</taxon>
        <taxon>Agaricomycetes</taxon>
        <taxon>Agaricomycetidae</taxon>
        <taxon>Agaricales</taxon>
        <taxon>Tricholomatineae</taxon>
        <taxon>Lyophyllaceae</taxon>
        <taxon>Lyophyllum</taxon>
    </lineage>
</organism>
<dbReference type="PANTHER" id="PTHR43625">
    <property type="entry name" value="AFLATOXIN B1 ALDEHYDE REDUCTASE"/>
    <property type="match status" value="1"/>
</dbReference>
<evidence type="ECO:0000313" key="4">
    <source>
        <dbReference type="Proteomes" id="UP001063166"/>
    </source>
</evidence>
<keyword evidence="1" id="KW-0560">Oxidoreductase</keyword>
<gene>
    <name evidence="3" type="ORF">LshimejAT787_0804000</name>
</gene>
<reference evidence="3" key="1">
    <citation type="submission" date="2022-07" db="EMBL/GenBank/DDBJ databases">
        <title>The genome of Lyophyllum shimeji provides insight into the initial evolution of ectomycorrhizal fungal genome.</title>
        <authorList>
            <person name="Kobayashi Y."/>
            <person name="Shibata T."/>
            <person name="Hirakawa H."/>
            <person name="Shigenobu S."/>
            <person name="Nishiyama T."/>
            <person name="Yamada A."/>
            <person name="Hasebe M."/>
            <person name="Kawaguchi M."/>
        </authorList>
    </citation>
    <scope>NUCLEOTIDE SEQUENCE</scope>
    <source>
        <strain evidence="3">AT787</strain>
    </source>
</reference>
<dbReference type="AlphaFoldDB" id="A0A9P3PS58"/>
<dbReference type="PANTHER" id="PTHR43625:SF40">
    <property type="entry name" value="ALDO-KETO REDUCTASE YAKC [NADP(+)]"/>
    <property type="match status" value="1"/>
</dbReference>
<dbReference type="InterPro" id="IPR050791">
    <property type="entry name" value="Aldo-Keto_reductase"/>
</dbReference>
<dbReference type="GO" id="GO:0016491">
    <property type="term" value="F:oxidoreductase activity"/>
    <property type="evidence" value="ECO:0007669"/>
    <property type="project" value="UniProtKB-KW"/>
</dbReference>
<accession>A0A9P3PS58</accession>
<proteinExistence type="predicted"/>
<dbReference type="GO" id="GO:0005737">
    <property type="term" value="C:cytoplasm"/>
    <property type="evidence" value="ECO:0007669"/>
    <property type="project" value="TreeGrafter"/>
</dbReference>
<evidence type="ECO:0000313" key="3">
    <source>
        <dbReference type="EMBL" id="GLB40529.1"/>
    </source>
</evidence>
<dbReference type="PRINTS" id="PR00069">
    <property type="entry name" value="ALDKETRDTASE"/>
</dbReference>
<dbReference type="Pfam" id="PF00248">
    <property type="entry name" value="Aldo_ket_red"/>
    <property type="match status" value="1"/>
</dbReference>
<keyword evidence="4" id="KW-1185">Reference proteome</keyword>
<evidence type="ECO:0000256" key="1">
    <source>
        <dbReference type="ARBA" id="ARBA00023002"/>
    </source>
</evidence>
<protein>
    <submittedName>
        <fullName evidence="3">Aldo keto reductase</fullName>
    </submittedName>
</protein>
<dbReference type="Proteomes" id="UP001063166">
    <property type="component" value="Unassembled WGS sequence"/>
</dbReference>
<evidence type="ECO:0000259" key="2">
    <source>
        <dbReference type="Pfam" id="PF00248"/>
    </source>
</evidence>
<sequence>MAPKAYPTRRLGKNGPLVSALGLGTVGMGTFYGKSNDQESLETLTYAADRGMTFWDSADVYGPSEDLIGQWFAQTGRRSEIFLCTKFGSPLGSSDAKPNSKPSYIRAQLKKSLARLQTDFIDLYYQRRVDPKVPIEVVLETLQPFVESGQIRWIGLSECSIATLKRAKAVKGVGEKVIAAQLEFSPFELYVEKTGLMDVIKEAGMALVAYSPLGRGLATGRFRSPADFDDGDFRKIAPRFSEENFPKNLKVVEELSTVAEKYNATTAQISLAWILAEHPTCIPIPGCRGIKRLEENAHSAEIELAPEDVRAIRSVVESAEVAGARYLPIHQFTGDCIPLLEWRGE</sequence>
<comment type="caution">
    <text evidence="3">The sequence shown here is derived from an EMBL/GenBank/DDBJ whole genome shotgun (WGS) entry which is preliminary data.</text>
</comment>